<proteinExistence type="predicted"/>
<dbReference type="AlphaFoldDB" id="A0A1B8GF08"/>
<dbReference type="PANTHER" id="PTHR36156:SF2">
    <property type="entry name" value="CUPIN TYPE-2 DOMAIN-CONTAINING PROTEIN"/>
    <property type="match status" value="1"/>
</dbReference>
<organism evidence="1 2">
    <name type="scientific">Pseudogymnoascus verrucosus</name>
    <dbReference type="NCBI Taxonomy" id="342668"/>
    <lineage>
        <taxon>Eukaryota</taxon>
        <taxon>Fungi</taxon>
        <taxon>Dikarya</taxon>
        <taxon>Ascomycota</taxon>
        <taxon>Pezizomycotina</taxon>
        <taxon>Leotiomycetes</taxon>
        <taxon>Thelebolales</taxon>
        <taxon>Thelebolaceae</taxon>
        <taxon>Pseudogymnoascus</taxon>
    </lineage>
</organism>
<dbReference type="Proteomes" id="UP000091956">
    <property type="component" value="Unassembled WGS sequence"/>
</dbReference>
<evidence type="ECO:0000313" key="1">
    <source>
        <dbReference type="EMBL" id="OBT94416.2"/>
    </source>
</evidence>
<dbReference type="Gene3D" id="2.60.120.10">
    <property type="entry name" value="Jelly Rolls"/>
    <property type="match status" value="1"/>
</dbReference>
<dbReference type="InterPro" id="IPR047142">
    <property type="entry name" value="OryJ/VirC-like"/>
</dbReference>
<dbReference type="GeneID" id="28841067"/>
<dbReference type="SUPFAM" id="SSF51182">
    <property type="entry name" value="RmlC-like cupins"/>
    <property type="match status" value="1"/>
</dbReference>
<dbReference type="RefSeq" id="XP_018128149.2">
    <property type="nucleotide sequence ID" value="XM_018277114.2"/>
</dbReference>
<evidence type="ECO:0000313" key="2">
    <source>
        <dbReference type="Proteomes" id="UP000091956"/>
    </source>
</evidence>
<sequence length="231" mass="25103">MGANSFKCPFSRSSLSIVTPIKLKPHKTFNILSNMSIPENRLPVVRRILASNLPLPTTLSTVTKSEPAVEVTADDLSSAPILDGNYAKISIFNHKSIPASTVGHGKLELEEVPGAGIVLPGGANIYYLDIAPGYSTSIHRTTSVDYMVFQTGEVVYLTPDEAFNPETGKGRFVETLCKAGDILIQRATLHGWANRTDEWVRILCVVLDAKSPSTDIQGGNARHQLSEVWDV</sequence>
<protein>
    <submittedName>
        <fullName evidence="1">Uncharacterized protein</fullName>
    </submittedName>
</protein>
<keyword evidence="2" id="KW-1185">Reference proteome</keyword>
<dbReference type="PANTHER" id="PTHR36156">
    <property type="entry name" value="SLR2101 PROTEIN"/>
    <property type="match status" value="1"/>
</dbReference>
<dbReference type="EMBL" id="KV460244">
    <property type="protein sequence ID" value="OBT94416.2"/>
    <property type="molecule type" value="Genomic_DNA"/>
</dbReference>
<dbReference type="InterPro" id="IPR014710">
    <property type="entry name" value="RmlC-like_jellyroll"/>
</dbReference>
<dbReference type="STRING" id="342668.A0A1B8GF08"/>
<reference evidence="1 2" key="1">
    <citation type="submission" date="2016-03" db="EMBL/GenBank/DDBJ databases">
        <title>Comparative genomics of Pseudogymnoascus destructans, the fungus causing white-nose syndrome of bats.</title>
        <authorList>
            <person name="Palmer J.M."/>
            <person name="Drees K.P."/>
            <person name="Foster J.T."/>
            <person name="Lindner D.L."/>
        </authorList>
    </citation>
    <scope>NUCLEOTIDE SEQUENCE [LARGE SCALE GENOMIC DNA]</scope>
    <source>
        <strain evidence="1 2">UAMH 10579</strain>
    </source>
</reference>
<reference evidence="2" key="2">
    <citation type="journal article" date="2018" name="Nat. Commun.">
        <title>Extreme sensitivity to ultraviolet light in the fungal pathogen causing white-nose syndrome of bats.</title>
        <authorList>
            <person name="Palmer J.M."/>
            <person name="Drees K.P."/>
            <person name="Foster J.T."/>
            <person name="Lindner D.L."/>
        </authorList>
    </citation>
    <scope>NUCLEOTIDE SEQUENCE [LARGE SCALE GENOMIC DNA]</scope>
    <source>
        <strain evidence="2">UAMH 10579</strain>
    </source>
</reference>
<dbReference type="InterPro" id="IPR011051">
    <property type="entry name" value="RmlC_Cupin_sf"/>
</dbReference>
<dbReference type="CDD" id="cd02231">
    <property type="entry name" value="cupin_BLL6423-like"/>
    <property type="match status" value="1"/>
</dbReference>
<name>A0A1B8GF08_9PEZI</name>
<gene>
    <name evidence="1" type="ORF">VE01_07681</name>
</gene>
<accession>A0A1B8GF08</accession>